<feature type="transmembrane region" description="Helical" evidence="9">
    <location>
        <begin position="68"/>
        <end position="95"/>
    </location>
</feature>
<dbReference type="EMBL" id="VDGG01000011">
    <property type="protein sequence ID" value="TQR16371.1"/>
    <property type="molecule type" value="Genomic_DNA"/>
</dbReference>
<keyword evidence="3" id="KW-0813">Transport</keyword>
<proteinExistence type="inferred from homology"/>
<organism evidence="11 12">
    <name type="scientific">Psychrobacillus soli</name>
    <dbReference type="NCBI Taxonomy" id="1543965"/>
    <lineage>
        <taxon>Bacteria</taxon>
        <taxon>Bacillati</taxon>
        <taxon>Bacillota</taxon>
        <taxon>Bacilli</taxon>
        <taxon>Bacillales</taxon>
        <taxon>Bacillaceae</taxon>
        <taxon>Psychrobacillus</taxon>
    </lineage>
</organism>
<reference evidence="11 12" key="1">
    <citation type="submission" date="2019-05" db="EMBL/GenBank/DDBJ databases">
        <title>Psychrobacillus vulpis sp. nov., a new species isolated from feces of a red fox that inhabits in The Tablas de Daimiel Natural Park, Albacete, Spain.</title>
        <authorList>
            <person name="Rodriguez M."/>
            <person name="Reina J.C."/>
            <person name="Bejar V."/>
            <person name="Llamas I."/>
        </authorList>
    </citation>
    <scope>NUCLEOTIDE SEQUENCE [LARGE SCALE GENOMIC DNA]</scope>
    <source>
        <strain evidence="11 12">NHI-2</strain>
    </source>
</reference>
<dbReference type="GO" id="GO:0005886">
    <property type="term" value="C:plasma membrane"/>
    <property type="evidence" value="ECO:0007669"/>
    <property type="project" value="UniProtKB-SubCell"/>
</dbReference>
<evidence type="ECO:0000313" key="11">
    <source>
        <dbReference type="EMBL" id="TQR16371.1"/>
    </source>
</evidence>
<evidence type="ECO:0000256" key="1">
    <source>
        <dbReference type="ARBA" id="ARBA00004651"/>
    </source>
</evidence>
<comment type="subcellular location">
    <subcellularLocation>
        <location evidence="1">Cell membrane</location>
        <topology evidence="1">Multi-pass membrane protein</topology>
    </subcellularLocation>
    <subcellularLocation>
        <location evidence="8">Membrane</location>
        <topology evidence="8">Multi-pass membrane protein</topology>
    </subcellularLocation>
</comment>
<evidence type="ECO:0000256" key="4">
    <source>
        <dbReference type="ARBA" id="ARBA00022475"/>
    </source>
</evidence>
<feature type="transmembrane region" description="Helical" evidence="9">
    <location>
        <begin position="107"/>
        <end position="124"/>
    </location>
</feature>
<evidence type="ECO:0000256" key="8">
    <source>
        <dbReference type="RuleBase" id="RU000320"/>
    </source>
</evidence>
<protein>
    <submittedName>
        <fullName evidence="11">Na+/H+ antiporter subunit D</fullName>
    </submittedName>
</protein>
<evidence type="ECO:0000256" key="2">
    <source>
        <dbReference type="ARBA" id="ARBA00005346"/>
    </source>
</evidence>
<keyword evidence="3" id="KW-0050">Antiport</keyword>
<dbReference type="GO" id="GO:0015297">
    <property type="term" value="F:antiporter activity"/>
    <property type="evidence" value="ECO:0007669"/>
    <property type="project" value="UniProtKB-KW"/>
</dbReference>
<feature type="transmembrane region" description="Helical" evidence="9">
    <location>
        <begin position="326"/>
        <end position="349"/>
    </location>
</feature>
<comment type="caution">
    <text evidence="11">The sequence shown here is derived from an EMBL/GenBank/DDBJ whole genome shotgun (WGS) entry which is preliminary data.</text>
</comment>
<feature type="transmembrane region" description="Helical" evidence="9">
    <location>
        <begin position="447"/>
        <end position="468"/>
    </location>
</feature>
<feature type="transmembrane region" description="Helical" evidence="9">
    <location>
        <begin position="204"/>
        <end position="228"/>
    </location>
</feature>
<dbReference type="GO" id="GO:0042773">
    <property type="term" value="P:ATP synthesis coupled electron transport"/>
    <property type="evidence" value="ECO:0007669"/>
    <property type="project" value="InterPro"/>
</dbReference>
<dbReference type="InterPro" id="IPR001750">
    <property type="entry name" value="ND/Mrp_TM"/>
</dbReference>
<feature type="transmembrane region" description="Helical" evidence="9">
    <location>
        <begin position="299"/>
        <end position="320"/>
    </location>
</feature>
<dbReference type="AlphaFoldDB" id="A0A544TFY0"/>
<evidence type="ECO:0000256" key="7">
    <source>
        <dbReference type="ARBA" id="ARBA00023136"/>
    </source>
</evidence>
<sequence length="494" mass="53255">MNNIIVLPLIIPIIVGVILVFLRPYVKTQRVISLVTMISLAGISLYILNKVQAEGIIRLDFGGWVPPFGILFVADSFAMLFVLTASIVTAICLIYAFSSIGESHEKMFFYPFVLFLVAGVNGSFLTGDLFNLFVCFEVMLLASYVLITLGGKKAQLRESIKYVIINVLSSWFFLVALAYLYGTIGTLNMAHVSERVAEAGQGPLLTTISILFLIVFSLKAGLLLFFWLPGSYSVPPTAVAALFGALLTKVGIYALFRTFTLIFYHEPSITHTLIGIMAGVTLVVGCIGAIAYKDVRLIASYNVVIAVGFILVGLAVATQTSLEGSIYYVIHDMIAKAMLFLIVGTMIVLTGKTKIDEISGLIRNYPLFGWMVFVVTCSLAGIPPLSGFVGKVLVGQGAIESGSYVLLALAFLSSIVVLYSLLRIFLNSIFGETIISTEDEVPLKKGMIIPIVLLGVGTASLGLGAEFISEYVSDAAYVLSKPSVYIEAVLGGNK</sequence>
<evidence type="ECO:0000256" key="5">
    <source>
        <dbReference type="ARBA" id="ARBA00022692"/>
    </source>
</evidence>
<feature type="transmembrane region" description="Helical" evidence="9">
    <location>
        <begin position="269"/>
        <end position="292"/>
    </location>
</feature>
<dbReference type="RefSeq" id="WP_142606169.1">
    <property type="nucleotide sequence ID" value="NZ_VDGG01000011.1"/>
</dbReference>
<evidence type="ECO:0000259" key="10">
    <source>
        <dbReference type="Pfam" id="PF00361"/>
    </source>
</evidence>
<feature type="domain" description="NADH:quinone oxidoreductase/Mrp antiporter transmembrane" evidence="10">
    <location>
        <begin position="127"/>
        <end position="414"/>
    </location>
</feature>
<dbReference type="PANTHER" id="PTHR42703">
    <property type="entry name" value="NADH DEHYDROGENASE"/>
    <property type="match status" value="1"/>
</dbReference>
<dbReference type="OrthoDB" id="9811718at2"/>
<dbReference type="InterPro" id="IPR050586">
    <property type="entry name" value="CPA3_Na-H_Antiporter_D"/>
</dbReference>
<evidence type="ECO:0000256" key="3">
    <source>
        <dbReference type="ARBA" id="ARBA00022449"/>
    </source>
</evidence>
<keyword evidence="4" id="KW-1003">Cell membrane</keyword>
<dbReference type="Proteomes" id="UP000318937">
    <property type="component" value="Unassembled WGS sequence"/>
</dbReference>
<accession>A0A544TFY0</accession>
<feature type="transmembrane region" description="Helical" evidence="9">
    <location>
        <begin position="162"/>
        <end position="184"/>
    </location>
</feature>
<feature type="transmembrane region" description="Helical" evidence="9">
    <location>
        <begin position="31"/>
        <end position="48"/>
    </location>
</feature>
<evidence type="ECO:0000313" key="12">
    <source>
        <dbReference type="Proteomes" id="UP000318937"/>
    </source>
</evidence>
<dbReference type="PRINTS" id="PR01437">
    <property type="entry name" value="NUOXDRDTASE4"/>
</dbReference>
<keyword evidence="7 9" id="KW-0472">Membrane</keyword>
<dbReference type="GO" id="GO:0008137">
    <property type="term" value="F:NADH dehydrogenase (ubiquinone) activity"/>
    <property type="evidence" value="ECO:0007669"/>
    <property type="project" value="InterPro"/>
</dbReference>
<feature type="transmembrane region" description="Helical" evidence="9">
    <location>
        <begin position="240"/>
        <end position="263"/>
    </location>
</feature>
<feature type="transmembrane region" description="Helical" evidence="9">
    <location>
        <begin position="402"/>
        <end position="426"/>
    </location>
</feature>
<feature type="transmembrane region" description="Helical" evidence="9">
    <location>
        <begin position="6"/>
        <end position="26"/>
    </location>
</feature>
<keyword evidence="6 9" id="KW-1133">Transmembrane helix</keyword>
<feature type="transmembrane region" description="Helical" evidence="9">
    <location>
        <begin position="361"/>
        <end position="382"/>
    </location>
</feature>
<evidence type="ECO:0000256" key="9">
    <source>
        <dbReference type="SAM" id="Phobius"/>
    </source>
</evidence>
<comment type="similarity">
    <text evidence="2">Belongs to the CPA3 antiporters (TC 2.A.63) subunit D family.</text>
</comment>
<dbReference type="NCBIfam" id="NF009306">
    <property type="entry name" value="PRK12663.1"/>
    <property type="match status" value="1"/>
</dbReference>
<dbReference type="PANTHER" id="PTHR42703:SF1">
    <property type="entry name" value="NA(+)_H(+) ANTIPORTER SUBUNIT D1"/>
    <property type="match status" value="1"/>
</dbReference>
<keyword evidence="5 8" id="KW-0812">Transmembrane</keyword>
<dbReference type="NCBIfam" id="NF005818">
    <property type="entry name" value="PRK07691.1"/>
    <property type="match status" value="1"/>
</dbReference>
<evidence type="ECO:0000256" key="6">
    <source>
        <dbReference type="ARBA" id="ARBA00022989"/>
    </source>
</evidence>
<feature type="transmembrane region" description="Helical" evidence="9">
    <location>
        <begin position="130"/>
        <end position="150"/>
    </location>
</feature>
<gene>
    <name evidence="11" type="ORF">FG383_06530</name>
</gene>
<keyword evidence="12" id="KW-1185">Reference proteome</keyword>
<dbReference type="Pfam" id="PF00361">
    <property type="entry name" value="Proton_antipo_M"/>
    <property type="match status" value="1"/>
</dbReference>
<name>A0A544TFY0_9BACI</name>
<dbReference type="InterPro" id="IPR003918">
    <property type="entry name" value="NADH_UbQ_OxRdtase"/>
</dbReference>